<organism evidence="5 6">
    <name type="scientific">Tardiphaga alba</name>
    <dbReference type="NCBI Taxonomy" id="340268"/>
    <lineage>
        <taxon>Bacteria</taxon>
        <taxon>Pseudomonadati</taxon>
        <taxon>Pseudomonadota</taxon>
        <taxon>Alphaproteobacteria</taxon>
        <taxon>Hyphomicrobiales</taxon>
        <taxon>Nitrobacteraceae</taxon>
        <taxon>Tardiphaga</taxon>
    </lineage>
</organism>
<dbReference type="Pfam" id="PF12833">
    <property type="entry name" value="HTH_18"/>
    <property type="match status" value="1"/>
</dbReference>
<accession>A0ABX8ADT0</accession>
<dbReference type="InterPro" id="IPR050204">
    <property type="entry name" value="AraC_XylS_family_regulators"/>
</dbReference>
<dbReference type="PANTHER" id="PTHR46796">
    <property type="entry name" value="HTH-TYPE TRANSCRIPTIONAL ACTIVATOR RHAS-RELATED"/>
    <property type="match status" value="1"/>
</dbReference>
<evidence type="ECO:0000259" key="4">
    <source>
        <dbReference type="PROSITE" id="PS01124"/>
    </source>
</evidence>
<keyword evidence="6" id="KW-1185">Reference proteome</keyword>
<dbReference type="InterPro" id="IPR020449">
    <property type="entry name" value="Tscrpt_reg_AraC-type_HTH"/>
</dbReference>
<dbReference type="InterPro" id="IPR035418">
    <property type="entry name" value="AraC-bd_2"/>
</dbReference>
<evidence type="ECO:0000313" key="5">
    <source>
        <dbReference type="EMBL" id="QUS40470.1"/>
    </source>
</evidence>
<dbReference type="PANTHER" id="PTHR46796:SF6">
    <property type="entry name" value="ARAC SUBFAMILY"/>
    <property type="match status" value="1"/>
</dbReference>
<keyword evidence="2" id="KW-0238">DNA-binding</keyword>
<evidence type="ECO:0000256" key="2">
    <source>
        <dbReference type="ARBA" id="ARBA00023125"/>
    </source>
</evidence>
<dbReference type="PROSITE" id="PS01124">
    <property type="entry name" value="HTH_ARAC_FAMILY_2"/>
    <property type="match status" value="1"/>
</dbReference>
<evidence type="ECO:0000256" key="3">
    <source>
        <dbReference type="ARBA" id="ARBA00023163"/>
    </source>
</evidence>
<feature type="domain" description="HTH araC/xylS-type" evidence="4">
    <location>
        <begin position="234"/>
        <end position="334"/>
    </location>
</feature>
<name>A0ABX8ADT0_9BRAD</name>
<dbReference type="PRINTS" id="PR00032">
    <property type="entry name" value="HTHARAC"/>
</dbReference>
<evidence type="ECO:0000313" key="6">
    <source>
        <dbReference type="Proteomes" id="UP000682843"/>
    </source>
</evidence>
<evidence type="ECO:0000256" key="1">
    <source>
        <dbReference type="ARBA" id="ARBA00023015"/>
    </source>
</evidence>
<dbReference type="EMBL" id="CP036498">
    <property type="protein sequence ID" value="QUS40470.1"/>
    <property type="molecule type" value="Genomic_DNA"/>
</dbReference>
<dbReference type="Proteomes" id="UP000682843">
    <property type="component" value="Chromosome"/>
</dbReference>
<dbReference type="SMART" id="SM00342">
    <property type="entry name" value="HTH_ARAC"/>
    <property type="match status" value="1"/>
</dbReference>
<protein>
    <submittedName>
        <fullName evidence="5">Helix-turn-helix domain-containing protein</fullName>
    </submittedName>
</protein>
<gene>
    <name evidence="5" type="ORF">RPMA_17750</name>
</gene>
<dbReference type="Gene3D" id="1.10.10.60">
    <property type="entry name" value="Homeodomain-like"/>
    <property type="match status" value="1"/>
</dbReference>
<dbReference type="InterPro" id="IPR009057">
    <property type="entry name" value="Homeodomain-like_sf"/>
</dbReference>
<keyword evidence="3" id="KW-0804">Transcription</keyword>
<dbReference type="SUPFAM" id="SSF46689">
    <property type="entry name" value="Homeodomain-like"/>
    <property type="match status" value="1"/>
</dbReference>
<proteinExistence type="predicted"/>
<dbReference type="InterPro" id="IPR018060">
    <property type="entry name" value="HTH_AraC"/>
</dbReference>
<sequence length="365" mass="39879">MTACFATSPRIRMPPPDDQPVTFIDCYTAEFPEGDPESAASYGQMLSAVFDFDVPAFAQSTPFSARSDVYILPDVTLSRARSAAARFTRTARTIAERGTDQILVVCYTSGSFTMTTASDTKQVQAGELAFIDLSQEITIEATAVANISLALSRRKLETMVPFIDDAHGFIREPGPLSRLLLDTMENIMAMGPAIPVVDARAMASATIDLAAACLEPLSRQQVETKSGRSTVSLVAIKSFIERHLSDADLKPQTLIDEFGVTRSTLYRLFEPLGGVSAYITQRKLHRAFRLITDTLQPRQRISQLAFDVGFSHPSAFTRAFKEFFGLSPTDVQMLAGQSKERDVQLLVSPDLMKYLSPIAGPSVAA</sequence>
<reference evidence="5 6" key="1">
    <citation type="submission" date="2019-02" db="EMBL/GenBank/DDBJ databases">
        <title>Emended description of the genus Rhodopseudomonas and description of Rhodopseudomonas albus sp. nov., a non-phototrophic, heavy-metal-tolerant bacterium isolated from garden soil.</title>
        <authorList>
            <person name="Bao Z."/>
            <person name="Cao W.W."/>
            <person name="Sato Y."/>
            <person name="Nishizawa T."/>
            <person name="Zhao J."/>
            <person name="Guo Y."/>
            <person name="Ohta H."/>
        </authorList>
    </citation>
    <scope>NUCLEOTIDE SEQUENCE [LARGE SCALE GENOMIC DNA]</scope>
    <source>
        <strain evidence="5 6">SK50-23</strain>
    </source>
</reference>
<keyword evidence="1" id="KW-0805">Transcription regulation</keyword>
<dbReference type="Pfam" id="PF14525">
    <property type="entry name" value="AraC_binding_2"/>
    <property type="match status" value="1"/>
</dbReference>